<dbReference type="Pfam" id="PF00746">
    <property type="entry name" value="Gram_pos_anchor"/>
    <property type="match status" value="1"/>
</dbReference>
<feature type="signal peptide" evidence="6">
    <location>
        <begin position="1"/>
        <end position="33"/>
    </location>
</feature>
<evidence type="ECO:0000259" key="8">
    <source>
        <dbReference type="PROSITE" id="PS50847"/>
    </source>
</evidence>
<dbReference type="SUPFAM" id="SSF53300">
    <property type="entry name" value="vWA-like"/>
    <property type="match status" value="1"/>
</dbReference>
<dbReference type="AlphaFoldDB" id="A0A139N1A6"/>
<feature type="transmembrane region" description="Helical" evidence="5">
    <location>
        <begin position="440"/>
        <end position="459"/>
    </location>
</feature>
<protein>
    <recommendedName>
        <fullName evidence="11">von Willebrand factor type A domain protein</fullName>
    </recommendedName>
</protein>
<comment type="caution">
    <text evidence="9">The sequence shown here is derived from an EMBL/GenBank/DDBJ whole genome shotgun (WGS) entry which is preliminary data.</text>
</comment>
<evidence type="ECO:0008006" key="11">
    <source>
        <dbReference type="Google" id="ProtNLM"/>
    </source>
</evidence>
<evidence type="ECO:0000256" key="6">
    <source>
        <dbReference type="SAM" id="SignalP"/>
    </source>
</evidence>
<keyword evidence="2" id="KW-0964">Secreted</keyword>
<dbReference type="EMBL" id="LQRD01000037">
    <property type="protein sequence ID" value="KXT69819.1"/>
    <property type="molecule type" value="Genomic_DNA"/>
</dbReference>
<dbReference type="RefSeq" id="WP_061422755.1">
    <property type="nucleotide sequence ID" value="NZ_KQ969062.1"/>
</dbReference>
<proteinExistence type="predicted"/>
<dbReference type="PATRIC" id="fig|45634.12.peg.1140"/>
<keyword evidence="1" id="KW-0134">Cell wall</keyword>
<organism evidence="9 10">
    <name type="scientific">Streptococcus cristatus</name>
    <dbReference type="NCBI Taxonomy" id="45634"/>
    <lineage>
        <taxon>Bacteria</taxon>
        <taxon>Bacillati</taxon>
        <taxon>Bacillota</taxon>
        <taxon>Bacilli</taxon>
        <taxon>Lactobacillales</taxon>
        <taxon>Streptococcaceae</taxon>
        <taxon>Streptococcus</taxon>
    </lineage>
</organism>
<evidence type="ECO:0000256" key="1">
    <source>
        <dbReference type="ARBA" id="ARBA00022512"/>
    </source>
</evidence>
<dbReference type="SMART" id="SM00327">
    <property type="entry name" value="VWA"/>
    <property type="match status" value="1"/>
</dbReference>
<keyword evidence="5" id="KW-0472">Membrane</keyword>
<evidence type="ECO:0000259" key="7">
    <source>
        <dbReference type="PROSITE" id="PS50234"/>
    </source>
</evidence>
<evidence type="ECO:0000313" key="10">
    <source>
        <dbReference type="Proteomes" id="UP000070377"/>
    </source>
</evidence>
<keyword evidence="4" id="KW-0572">Peptidoglycan-anchor</keyword>
<dbReference type="InterPro" id="IPR036465">
    <property type="entry name" value="vWFA_dom_sf"/>
</dbReference>
<dbReference type="Proteomes" id="UP000070377">
    <property type="component" value="Unassembled WGS sequence"/>
</dbReference>
<keyword evidence="3 6" id="KW-0732">Signal</keyword>
<dbReference type="NCBIfam" id="TIGR01167">
    <property type="entry name" value="LPXTG_anchor"/>
    <property type="match status" value="1"/>
</dbReference>
<evidence type="ECO:0000256" key="2">
    <source>
        <dbReference type="ARBA" id="ARBA00022525"/>
    </source>
</evidence>
<dbReference type="STRING" id="45634.SCRDD08_01093"/>
<dbReference type="GO" id="GO:0004674">
    <property type="term" value="F:protein serine/threonine kinase activity"/>
    <property type="evidence" value="ECO:0007669"/>
    <property type="project" value="TreeGrafter"/>
</dbReference>
<dbReference type="GO" id="GO:0005737">
    <property type="term" value="C:cytoplasm"/>
    <property type="evidence" value="ECO:0007669"/>
    <property type="project" value="TreeGrafter"/>
</dbReference>
<dbReference type="InterPro" id="IPR019931">
    <property type="entry name" value="LPXTG_anchor"/>
</dbReference>
<evidence type="ECO:0000256" key="4">
    <source>
        <dbReference type="ARBA" id="ARBA00023088"/>
    </source>
</evidence>
<sequence length="463" mass="49850">MKNRKRSLFWKCKSVLFSVALASVFTTVTQADADEVNKPSQAANELAQVSSNELAAKTTQANQQLSETAKEIQEKVSTPVVPIDKAKPGDVVKVSTTSTDVKVDTKENESGTEAVAKAEASVSVETTSVAAKGTAVGEKAPVATSKTVTDHVDTDEYVADVTQTIKKTTFEKVMKEADVTITKQSSGSADIVFTIDKSGSMGSSIQNVMQNIEAFVRDLASKKVDARLGLIAYESAKDVQYFDFNGSKFTKNVEEYIKALRSIQTGGGTEEPTAPLHHIATSKDYDWSTASNNRRFAFLITDESIDFSTPGIPTVEETLKALKAADISLSVVGVTYEKTTFKPLVEGTKGLYLDIRQEFSSLLNRDFTNHVVKTVQEGRVYRIVTEKYDFLAEAHVVLKQKAPAPTVAKPIGSTKPVYHTTSISNKVAELPKTGEQVSSGLAVVGVALVAVASGLTISAKKKD</sequence>
<keyword evidence="5" id="KW-0812">Transmembrane</keyword>
<dbReference type="InterPro" id="IPR052969">
    <property type="entry name" value="Thr-specific_kinase-like"/>
</dbReference>
<dbReference type="PANTHER" id="PTHR47763">
    <property type="entry name" value="ALPHA-PROTEIN KINASE VWKA"/>
    <property type="match status" value="1"/>
</dbReference>
<feature type="chain" id="PRO_5007488024" description="von Willebrand factor type A domain protein" evidence="6">
    <location>
        <begin position="34"/>
        <end position="463"/>
    </location>
</feature>
<feature type="domain" description="VWFA" evidence="7">
    <location>
        <begin position="190"/>
        <end position="371"/>
    </location>
</feature>
<dbReference type="CDD" id="cd00198">
    <property type="entry name" value="vWFA"/>
    <property type="match status" value="1"/>
</dbReference>
<dbReference type="Gene3D" id="3.40.50.410">
    <property type="entry name" value="von Willebrand factor, type A domain"/>
    <property type="match status" value="1"/>
</dbReference>
<dbReference type="InterPro" id="IPR002035">
    <property type="entry name" value="VWF_A"/>
</dbReference>
<dbReference type="PROSITE" id="PS50234">
    <property type="entry name" value="VWFA"/>
    <property type="match status" value="1"/>
</dbReference>
<evidence type="ECO:0000256" key="3">
    <source>
        <dbReference type="ARBA" id="ARBA00022729"/>
    </source>
</evidence>
<name>A0A139N1A6_STRCR</name>
<evidence type="ECO:0000313" key="9">
    <source>
        <dbReference type="EMBL" id="KXT69819.1"/>
    </source>
</evidence>
<reference evidence="9 10" key="1">
    <citation type="submission" date="2016-01" db="EMBL/GenBank/DDBJ databases">
        <title>Highly variable Streptococcus oralis are common among viridans streptococci isolated from primates.</title>
        <authorList>
            <person name="Denapaite D."/>
            <person name="Rieger M."/>
            <person name="Koendgen S."/>
            <person name="Brueckner R."/>
            <person name="Ochigava I."/>
            <person name="Kappeler P."/>
            <person name="Maetz-Rensing K."/>
            <person name="Leendertz F."/>
            <person name="Hakenbeck R."/>
        </authorList>
    </citation>
    <scope>NUCLEOTIDE SEQUENCE [LARGE SCALE GENOMIC DNA]</scope>
    <source>
        <strain evidence="9 10">DD08</strain>
    </source>
</reference>
<dbReference type="PROSITE" id="PS50847">
    <property type="entry name" value="GRAM_POS_ANCHORING"/>
    <property type="match status" value="1"/>
</dbReference>
<keyword evidence="5" id="KW-1133">Transmembrane helix</keyword>
<accession>A0A139N1A6</accession>
<feature type="domain" description="Gram-positive cocci surface proteins LPxTG" evidence="8">
    <location>
        <begin position="430"/>
        <end position="463"/>
    </location>
</feature>
<gene>
    <name evidence="9" type="ORF">SCRDD08_01093</name>
</gene>
<dbReference type="Pfam" id="PF00092">
    <property type="entry name" value="VWA"/>
    <property type="match status" value="1"/>
</dbReference>
<evidence type="ECO:0000256" key="5">
    <source>
        <dbReference type="SAM" id="Phobius"/>
    </source>
</evidence>
<dbReference type="PANTHER" id="PTHR47763:SF1">
    <property type="entry name" value="DUF659 DOMAIN-CONTAINING PROTEIN"/>
    <property type="match status" value="1"/>
</dbReference>